<dbReference type="InterPro" id="IPR009003">
    <property type="entry name" value="Peptidase_S1_PA"/>
</dbReference>
<gene>
    <name evidence="7" type="ORF">ACFQ2T_10215</name>
</gene>
<comment type="caution">
    <text evidence="7">The sequence shown here is derived from an EMBL/GenBank/DDBJ whole genome shotgun (WGS) entry which is preliminary data.</text>
</comment>
<keyword evidence="3 6" id="KW-0378">Hydrolase</keyword>
<keyword evidence="4 6" id="KW-0720">Serine protease</keyword>
<evidence type="ECO:0000256" key="5">
    <source>
        <dbReference type="PROSITE-ProRule" id="PRU00339"/>
    </source>
</evidence>
<dbReference type="EC" id="3.4.21.-" evidence="6"/>
<name>A0ABW3PCP0_9PROT</name>
<keyword evidence="6" id="KW-0732">Signal</keyword>
<dbReference type="PANTHER" id="PTHR43019">
    <property type="entry name" value="SERINE ENDOPROTEASE DEGS"/>
    <property type="match status" value="1"/>
</dbReference>
<dbReference type="Gene3D" id="2.40.10.120">
    <property type="match status" value="1"/>
</dbReference>
<dbReference type="InterPro" id="IPR008256">
    <property type="entry name" value="Peptidase_S1B"/>
</dbReference>
<keyword evidence="5" id="KW-0802">TPR repeat</keyword>
<dbReference type="Pfam" id="PF13365">
    <property type="entry name" value="Trypsin_2"/>
    <property type="match status" value="1"/>
</dbReference>
<comment type="subcellular location">
    <subcellularLocation>
        <location evidence="1">Secreted</location>
    </subcellularLocation>
</comment>
<evidence type="ECO:0000256" key="2">
    <source>
        <dbReference type="ARBA" id="ARBA00022670"/>
    </source>
</evidence>
<comment type="similarity">
    <text evidence="6">Belongs to the peptidase S1B family.</text>
</comment>
<accession>A0ABW3PCP0</accession>
<evidence type="ECO:0000313" key="7">
    <source>
        <dbReference type="EMBL" id="MFD1122877.1"/>
    </source>
</evidence>
<dbReference type="RefSeq" id="WP_379034065.1">
    <property type="nucleotide sequence ID" value="NZ_JBHTLN010000002.1"/>
</dbReference>
<feature type="repeat" description="TPR" evidence="5">
    <location>
        <begin position="266"/>
        <end position="299"/>
    </location>
</feature>
<keyword evidence="2 6" id="KW-0645">Protease</keyword>
<dbReference type="InterPro" id="IPR011990">
    <property type="entry name" value="TPR-like_helical_dom_sf"/>
</dbReference>
<dbReference type="PANTHER" id="PTHR43019:SF23">
    <property type="entry name" value="PROTEASE DO-LIKE 5, CHLOROPLASTIC"/>
    <property type="match status" value="1"/>
</dbReference>
<proteinExistence type="inferred from homology"/>
<dbReference type="PRINTS" id="PR00839">
    <property type="entry name" value="V8PROTEASE"/>
</dbReference>
<dbReference type="SMART" id="SM00028">
    <property type="entry name" value="TPR"/>
    <property type="match status" value="1"/>
</dbReference>
<protein>
    <recommendedName>
        <fullName evidence="6">Serine protease</fullName>
        <ecNumber evidence="6">3.4.21.-</ecNumber>
    </recommendedName>
</protein>
<evidence type="ECO:0000313" key="8">
    <source>
        <dbReference type="Proteomes" id="UP001597206"/>
    </source>
</evidence>
<evidence type="ECO:0000256" key="1">
    <source>
        <dbReference type="ARBA" id="ARBA00004613"/>
    </source>
</evidence>
<keyword evidence="8" id="KW-1185">Reference proteome</keyword>
<sequence>MRTLFNGFIAPCDYLVALTLIFFTHPAAAEPDRELVYKLKASVVKVHVMTQTGGHGVGTGVVVAKDMIATNCHVLANSNGISVSKFGESISPVGLVADWAHDTCILKFQYLELAPVKLASAASLHYGDEVFSIGFPGGPPKPQTIAGKVRALYPFDGGTIVRSDAAFIMGSSGSPTFNQAGELVSLSTFKSPGKHAYFYSIPVEWVQALMLEDKTSTPVPDATPFWDLPLVERPFWMQVVQPYQTSDWPELEAIARGWLNQQPKSAEAYFYLASALHGQGQLAAAQQAYQQCVTLQPAHIDAWTGLAILAQQNKQPTLLANAEDHIRQLDTQAYADLQQRLQQAP</sequence>
<dbReference type="SUPFAM" id="SSF48452">
    <property type="entry name" value="TPR-like"/>
    <property type="match status" value="1"/>
</dbReference>
<dbReference type="InterPro" id="IPR019734">
    <property type="entry name" value="TPR_rpt"/>
</dbReference>
<evidence type="ECO:0000256" key="6">
    <source>
        <dbReference type="RuleBase" id="RU004296"/>
    </source>
</evidence>
<dbReference type="Proteomes" id="UP001597206">
    <property type="component" value="Unassembled WGS sequence"/>
</dbReference>
<evidence type="ECO:0000256" key="4">
    <source>
        <dbReference type="ARBA" id="ARBA00022825"/>
    </source>
</evidence>
<feature type="chain" id="PRO_5044973483" description="Serine protease" evidence="6">
    <location>
        <begin position="30"/>
        <end position="345"/>
    </location>
</feature>
<dbReference type="PROSITE" id="PS50005">
    <property type="entry name" value="TPR"/>
    <property type="match status" value="1"/>
</dbReference>
<dbReference type="SUPFAM" id="SSF50494">
    <property type="entry name" value="Trypsin-like serine proteases"/>
    <property type="match status" value="1"/>
</dbReference>
<dbReference type="Gene3D" id="1.25.40.10">
    <property type="entry name" value="Tetratricopeptide repeat domain"/>
    <property type="match status" value="1"/>
</dbReference>
<dbReference type="EMBL" id="JBHTLN010000002">
    <property type="protein sequence ID" value="MFD1122877.1"/>
    <property type="molecule type" value="Genomic_DNA"/>
</dbReference>
<dbReference type="Pfam" id="PF13428">
    <property type="entry name" value="TPR_14"/>
    <property type="match status" value="1"/>
</dbReference>
<organism evidence="7 8">
    <name type="scientific">Methylophilus flavus</name>
    <dbReference type="NCBI Taxonomy" id="640084"/>
    <lineage>
        <taxon>Bacteria</taxon>
        <taxon>Pseudomonadati</taxon>
        <taxon>Pseudomonadota</taxon>
        <taxon>Betaproteobacteria</taxon>
        <taxon>Nitrosomonadales</taxon>
        <taxon>Methylophilaceae</taxon>
        <taxon>Methylophilus</taxon>
    </lineage>
</organism>
<evidence type="ECO:0000256" key="3">
    <source>
        <dbReference type="ARBA" id="ARBA00022801"/>
    </source>
</evidence>
<feature type="signal peptide" evidence="6">
    <location>
        <begin position="1"/>
        <end position="29"/>
    </location>
</feature>
<reference evidence="8" key="1">
    <citation type="journal article" date="2019" name="Int. J. Syst. Evol. Microbiol.">
        <title>The Global Catalogue of Microorganisms (GCM) 10K type strain sequencing project: providing services to taxonomists for standard genome sequencing and annotation.</title>
        <authorList>
            <consortium name="The Broad Institute Genomics Platform"/>
            <consortium name="The Broad Institute Genome Sequencing Center for Infectious Disease"/>
            <person name="Wu L."/>
            <person name="Ma J."/>
        </authorList>
    </citation>
    <scope>NUCLEOTIDE SEQUENCE [LARGE SCALE GENOMIC DNA]</scope>
    <source>
        <strain evidence="8">CCUG 58411</strain>
    </source>
</reference>